<dbReference type="EMBL" id="LDAU01000151">
    <property type="protein sequence ID" value="KRX02873.1"/>
    <property type="molecule type" value="Genomic_DNA"/>
</dbReference>
<feature type="compositionally biased region" description="Polar residues" evidence="2">
    <location>
        <begin position="263"/>
        <end position="272"/>
    </location>
</feature>
<evidence type="ECO:0000256" key="3">
    <source>
        <dbReference type="SAM" id="Phobius"/>
    </source>
</evidence>
<dbReference type="AlphaFoldDB" id="A0A0V0QKN6"/>
<proteinExistence type="predicted"/>
<name>A0A0V0QKN6_PSEPJ</name>
<keyword evidence="6" id="KW-1185">Reference proteome</keyword>
<feature type="domain" description="V-SNARE coiled-coil homology" evidence="4">
    <location>
        <begin position="138"/>
        <end position="198"/>
    </location>
</feature>
<gene>
    <name evidence="5" type="ORF">PPERSA_04076</name>
</gene>
<dbReference type="GO" id="GO:0005794">
    <property type="term" value="C:Golgi apparatus"/>
    <property type="evidence" value="ECO:0007669"/>
    <property type="project" value="TreeGrafter"/>
</dbReference>
<sequence length="310" mass="35794">MSEAKVLKFFCICRLQTKKIINSQQIPSLDIINVKQETEKILNRLQDIKFRPKERQKVNSQKFGSWYATMDDKGIVYMTLASNSYAERHAYGISQEAEKKLISMGEYGAEDDMSINYRSKDFIKELFKKYSNTVEFDKVQQAQSEVDKTKDQVQNLIVKTLDNHGNLKKVEDKSIQLNKNSQLFAKQSKELERILFWRKVKLNILIVVVVLGIIAFCVLPFIFETSALGILKGDDDKDNNNNDNNKNNNNDNNNDSNSNDNNGQTEITDGEENNTVVQISTNIYQKQVLNLRRLGGNIFIQNDVDWNQFR</sequence>
<keyword evidence="1" id="KW-0175">Coiled coil</keyword>
<feature type="compositionally biased region" description="Low complexity" evidence="2">
    <location>
        <begin position="241"/>
        <end position="262"/>
    </location>
</feature>
<dbReference type="InParanoid" id="A0A0V0QKN6"/>
<dbReference type="PANTHER" id="PTHR45806">
    <property type="entry name" value="SYNAPTOBREVIN HOMOLOG YKT6"/>
    <property type="match status" value="1"/>
</dbReference>
<dbReference type="CDD" id="cd15843">
    <property type="entry name" value="R-SNARE"/>
    <property type="match status" value="1"/>
</dbReference>
<dbReference type="SUPFAM" id="SSF64356">
    <property type="entry name" value="SNARE-like"/>
    <property type="match status" value="1"/>
</dbReference>
<dbReference type="Proteomes" id="UP000054937">
    <property type="component" value="Unassembled WGS sequence"/>
</dbReference>
<evidence type="ECO:0000256" key="2">
    <source>
        <dbReference type="SAM" id="MobiDB-lite"/>
    </source>
</evidence>
<dbReference type="SUPFAM" id="SSF58038">
    <property type="entry name" value="SNARE fusion complex"/>
    <property type="match status" value="1"/>
</dbReference>
<protein>
    <submittedName>
        <fullName evidence="5">Longin-like domain</fullName>
    </submittedName>
</protein>
<keyword evidence="3" id="KW-1133">Transmembrane helix</keyword>
<dbReference type="GO" id="GO:0006888">
    <property type="term" value="P:endoplasmic reticulum to Golgi vesicle-mediated transport"/>
    <property type="evidence" value="ECO:0007669"/>
    <property type="project" value="TreeGrafter"/>
</dbReference>
<comment type="caution">
    <text evidence="5">The sequence shown here is derived from an EMBL/GenBank/DDBJ whole genome shotgun (WGS) entry which is preliminary data.</text>
</comment>
<feature type="region of interest" description="Disordered" evidence="2">
    <location>
        <begin position="233"/>
        <end position="272"/>
    </location>
</feature>
<dbReference type="OMA" id="ERHAYGI"/>
<keyword evidence="3" id="KW-0812">Transmembrane</keyword>
<dbReference type="GO" id="GO:0005484">
    <property type="term" value="F:SNAP receptor activity"/>
    <property type="evidence" value="ECO:0007669"/>
    <property type="project" value="TreeGrafter"/>
</dbReference>
<dbReference type="OrthoDB" id="343312at2759"/>
<dbReference type="Gene3D" id="1.20.5.110">
    <property type="match status" value="1"/>
</dbReference>
<feature type="transmembrane region" description="Helical" evidence="3">
    <location>
        <begin position="202"/>
        <end position="223"/>
    </location>
</feature>
<organism evidence="5 6">
    <name type="scientific">Pseudocohnilembus persalinus</name>
    <name type="common">Ciliate</name>
    <dbReference type="NCBI Taxonomy" id="266149"/>
    <lineage>
        <taxon>Eukaryota</taxon>
        <taxon>Sar</taxon>
        <taxon>Alveolata</taxon>
        <taxon>Ciliophora</taxon>
        <taxon>Intramacronucleata</taxon>
        <taxon>Oligohymenophorea</taxon>
        <taxon>Scuticociliatia</taxon>
        <taxon>Philasterida</taxon>
        <taxon>Pseudocohnilembidae</taxon>
        <taxon>Pseudocohnilembus</taxon>
    </lineage>
</organism>
<dbReference type="InterPro" id="IPR011012">
    <property type="entry name" value="Longin-like_dom_sf"/>
</dbReference>
<keyword evidence="3" id="KW-0472">Membrane</keyword>
<dbReference type="InterPro" id="IPR042855">
    <property type="entry name" value="V_SNARE_CC"/>
</dbReference>
<dbReference type="PANTHER" id="PTHR45806:SF1">
    <property type="entry name" value="SYNAPTOBREVIN HOMOLOG YKT6"/>
    <property type="match status" value="1"/>
</dbReference>
<evidence type="ECO:0000313" key="6">
    <source>
        <dbReference type="Proteomes" id="UP000054937"/>
    </source>
</evidence>
<dbReference type="PROSITE" id="PS50892">
    <property type="entry name" value="V_SNARE"/>
    <property type="match status" value="1"/>
</dbReference>
<evidence type="ECO:0000313" key="5">
    <source>
        <dbReference type="EMBL" id="KRX02873.1"/>
    </source>
</evidence>
<evidence type="ECO:0000259" key="4">
    <source>
        <dbReference type="PROSITE" id="PS50892"/>
    </source>
</evidence>
<reference evidence="5 6" key="1">
    <citation type="journal article" date="2015" name="Sci. Rep.">
        <title>Genome of the facultative scuticociliatosis pathogen Pseudocohnilembus persalinus provides insight into its virulence through horizontal gene transfer.</title>
        <authorList>
            <person name="Xiong J."/>
            <person name="Wang G."/>
            <person name="Cheng J."/>
            <person name="Tian M."/>
            <person name="Pan X."/>
            <person name="Warren A."/>
            <person name="Jiang C."/>
            <person name="Yuan D."/>
            <person name="Miao W."/>
        </authorList>
    </citation>
    <scope>NUCLEOTIDE SEQUENCE [LARGE SCALE GENOMIC DNA]</scope>
    <source>
        <strain evidence="5">36N120E</strain>
    </source>
</reference>
<dbReference type="Pfam" id="PF00957">
    <property type="entry name" value="Synaptobrevin"/>
    <property type="match status" value="1"/>
</dbReference>
<evidence type="ECO:0000256" key="1">
    <source>
        <dbReference type="PROSITE-ProRule" id="PRU00290"/>
    </source>
</evidence>
<accession>A0A0V0QKN6</accession>
<dbReference type="Gene3D" id="3.30.450.50">
    <property type="entry name" value="Longin domain"/>
    <property type="match status" value="1"/>
</dbReference>